<feature type="region of interest" description="Disordered" evidence="1">
    <location>
        <begin position="149"/>
        <end position="177"/>
    </location>
</feature>
<name>A0A516Q0A7_9ACTN</name>
<keyword evidence="4" id="KW-1185">Reference proteome</keyword>
<proteinExistence type="predicted"/>
<dbReference type="AlphaFoldDB" id="A0A516Q0A7"/>
<protein>
    <recommendedName>
        <fullName evidence="2">Hemerythrin-like domain-containing protein</fullName>
    </recommendedName>
</protein>
<dbReference type="RefSeq" id="WP_143986837.1">
    <property type="nucleotide sequence ID" value="NZ_CP041692.1"/>
</dbReference>
<dbReference type="Proteomes" id="UP000319263">
    <property type="component" value="Chromosome"/>
</dbReference>
<reference evidence="3 4" key="1">
    <citation type="submission" date="2019-07" db="EMBL/GenBank/DDBJ databases">
        <title>Microlunatus dokdonensis sp. nov. isolated from the rhizospheric soil of the wild plant Elymus tsukushiensis.</title>
        <authorList>
            <person name="Ghim S.-Y."/>
            <person name="Hwang Y.-J."/>
            <person name="Son J.-S."/>
            <person name="Shin J.-H."/>
        </authorList>
    </citation>
    <scope>NUCLEOTIDE SEQUENCE [LARGE SCALE GENOMIC DNA]</scope>
    <source>
        <strain evidence="3 4">KUDC0627</strain>
    </source>
</reference>
<dbReference type="Pfam" id="PF01814">
    <property type="entry name" value="Hemerythrin"/>
    <property type="match status" value="1"/>
</dbReference>
<evidence type="ECO:0000313" key="3">
    <source>
        <dbReference type="EMBL" id="QDP96875.1"/>
    </source>
</evidence>
<dbReference type="EMBL" id="CP041692">
    <property type="protein sequence ID" value="QDP96875.1"/>
    <property type="molecule type" value="Genomic_DNA"/>
</dbReference>
<gene>
    <name evidence="3" type="ORF">FOE78_13975</name>
</gene>
<feature type="domain" description="Hemerythrin-like" evidence="2">
    <location>
        <begin position="16"/>
        <end position="131"/>
    </location>
</feature>
<evidence type="ECO:0000313" key="4">
    <source>
        <dbReference type="Proteomes" id="UP000319263"/>
    </source>
</evidence>
<accession>A0A516Q0A7</accession>
<dbReference type="KEGG" id="mik:FOE78_13975"/>
<dbReference type="Gene3D" id="1.20.120.520">
    <property type="entry name" value="nmb1532 protein domain like"/>
    <property type="match status" value="1"/>
</dbReference>
<evidence type="ECO:0000259" key="2">
    <source>
        <dbReference type="Pfam" id="PF01814"/>
    </source>
</evidence>
<evidence type="ECO:0000256" key="1">
    <source>
        <dbReference type="SAM" id="MobiDB-lite"/>
    </source>
</evidence>
<sequence length="259" mass="28191">MTTLTTPSPVLAAAAAHHDSLLTDLSRLTEAFITAVTEGPASQLQRAALVAFLHAELLPHAESEDALLYTAVRTPRTALLTRAMQDEHRMMRALVDEVEHAGSPMDAAVAASALVVLSEVRIAQENEHLLPSLEAAGLDLSRLLDGHPEITGDDDLAEPADGPSVADDAAARGRADGTIDGRRSVDLTGLDYYNRRHRMFTALQALAPGEEALLVSECGNDVSTWLRYEMEARLPQRYEWSSPQQEQGLTRTRVRCPEH</sequence>
<dbReference type="InterPro" id="IPR012312">
    <property type="entry name" value="Hemerythrin-like"/>
</dbReference>
<organism evidence="3 4">
    <name type="scientific">Microlunatus elymi</name>
    <dbReference type="NCBI Taxonomy" id="2596828"/>
    <lineage>
        <taxon>Bacteria</taxon>
        <taxon>Bacillati</taxon>
        <taxon>Actinomycetota</taxon>
        <taxon>Actinomycetes</taxon>
        <taxon>Propionibacteriales</taxon>
        <taxon>Propionibacteriaceae</taxon>
        <taxon>Microlunatus</taxon>
    </lineage>
</organism>
<dbReference type="OrthoDB" id="5182960at2"/>